<feature type="compositionally biased region" description="Basic and acidic residues" evidence="2">
    <location>
        <begin position="2423"/>
        <end position="2434"/>
    </location>
</feature>
<keyword evidence="5" id="KW-1185">Reference proteome</keyword>
<feature type="region of interest" description="Disordered" evidence="2">
    <location>
        <begin position="2393"/>
        <end position="2467"/>
    </location>
</feature>
<feature type="domain" description="Fibronectin type-III" evidence="4">
    <location>
        <begin position="1303"/>
        <end position="1406"/>
    </location>
</feature>
<evidence type="ECO:0000256" key="2">
    <source>
        <dbReference type="SAM" id="MobiDB-lite"/>
    </source>
</evidence>
<dbReference type="Pfam" id="PF00041">
    <property type="entry name" value="fn3"/>
    <property type="match status" value="4"/>
</dbReference>
<feature type="region of interest" description="Disordered" evidence="2">
    <location>
        <begin position="599"/>
        <end position="685"/>
    </location>
</feature>
<dbReference type="InterPro" id="IPR003961">
    <property type="entry name" value="FN3_dom"/>
</dbReference>
<dbReference type="SMART" id="SM00060">
    <property type="entry name" value="FN3"/>
    <property type="match status" value="9"/>
</dbReference>
<dbReference type="PROSITE" id="PS50853">
    <property type="entry name" value="FN3"/>
    <property type="match status" value="6"/>
</dbReference>
<feature type="region of interest" description="Disordered" evidence="2">
    <location>
        <begin position="990"/>
        <end position="1009"/>
    </location>
</feature>
<dbReference type="InterPro" id="IPR050964">
    <property type="entry name" value="Striated_Muscle_Regulatory"/>
</dbReference>
<organism evidence="5 6">
    <name type="scientific">Schistosoma rodhaini</name>
    <dbReference type="NCBI Taxonomy" id="6188"/>
    <lineage>
        <taxon>Eukaryota</taxon>
        <taxon>Metazoa</taxon>
        <taxon>Spiralia</taxon>
        <taxon>Lophotrochozoa</taxon>
        <taxon>Platyhelminthes</taxon>
        <taxon>Trematoda</taxon>
        <taxon>Digenea</taxon>
        <taxon>Strigeidida</taxon>
        <taxon>Schistosomatoidea</taxon>
        <taxon>Schistosomatidae</taxon>
        <taxon>Schistosoma</taxon>
    </lineage>
</organism>
<feature type="compositionally biased region" description="Acidic residues" evidence="2">
    <location>
        <begin position="665"/>
        <end position="682"/>
    </location>
</feature>
<protein>
    <recommendedName>
        <fullName evidence="4">Fibronectin type-III domain-containing protein</fullName>
    </recommendedName>
</protein>
<dbReference type="PANTHER" id="PTHR13817:SF73">
    <property type="entry name" value="FIBRONECTIN TYPE-III DOMAIN-CONTAINING PROTEIN"/>
    <property type="match status" value="1"/>
</dbReference>
<dbReference type="CDD" id="cd00063">
    <property type="entry name" value="FN3"/>
    <property type="match status" value="8"/>
</dbReference>
<name>A0AA85ERR7_9TREM</name>
<reference evidence="5" key="1">
    <citation type="submission" date="2022-06" db="EMBL/GenBank/DDBJ databases">
        <authorList>
            <person name="Berger JAMES D."/>
            <person name="Berger JAMES D."/>
        </authorList>
    </citation>
    <scope>NUCLEOTIDE SEQUENCE [LARGE SCALE GENOMIC DNA]</scope>
</reference>
<feature type="domain" description="Fibronectin type-III" evidence="4">
    <location>
        <begin position="2448"/>
        <end position="2540"/>
    </location>
</feature>
<dbReference type="Proteomes" id="UP000050792">
    <property type="component" value="Unassembled WGS sequence"/>
</dbReference>
<proteinExistence type="predicted"/>
<feature type="transmembrane region" description="Helical" evidence="3">
    <location>
        <begin position="2846"/>
        <end position="2866"/>
    </location>
</feature>
<feature type="compositionally biased region" description="Low complexity" evidence="2">
    <location>
        <begin position="612"/>
        <end position="623"/>
    </location>
</feature>
<feature type="domain" description="Fibronectin type-III" evidence="4">
    <location>
        <begin position="1977"/>
        <end position="2075"/>
    </location>
</feature>
<feature type="compositionally biased region" description="Polar residues" evidence="2">
    <location>
        <begin position="2926"/>
        <end position="2935"/>
    </location>
</feature>
<evidence type="ECO:0000259" key="4">
    <source>
        <dbReference type="PROSITE" id="PS50853"/>
    </source>
</evidence>
<dbReference type="PANTHER" id="PTHR13817">
    <property type="entry name" value="TITIN"/>
    <property type="match status" value="1"/>
</dbReference>
<dbReference type="Gene3D" id="2.60.40.10">
    <property type="entry name" value="Immunoglobulins"/>
    <property type="match status" value="10"/>
</dbReference>
<accession>A0AA85ERR7</accession>
<feature type="compositionally biased region" description="Polar residues" evidence="2">
    <location>
        <begin position="2440"/>
        <end position="2450"/>
    </location>
</feature>
<keyword evidence="1" id="KW-0677">Repeat</keyword>
<feature type="compositionally biased region" description="Low complexity" evidence="2">
    <location>
        <begin position="2879"/>
        <end position="2899"/>
    </location>
</feature>
<keyword evidence="3" id="KW-0812">Transmembrane</keyword>
<feature type="domain" description="Fibronectin type-III" evidence="4">
    <location>
        <begin position="1212"/>
        <end position="1299"/>
    </location>
</feature>
<feature type="compositionally biased region" description="Polar residues" evidence="2">
    <location>
        <begin position="872"/>
        <end position="883"/>
    </location>
</feature>
<feature type="domain" description="Fibronectin type-III" evidence="4">
    <location>
        <begin position="1410"/>
        <end position="1532"/>
    </location>
</feature>
<dbReference type="SUPFAM" id="SSF49265">
    <property type="entry name" value="Fibronectin type III"/>
    <property type="match status" value="7"/>
</dbReference>
<evidence type="ECO:0000313" key="5">
    <source>
        <dbReference type="Proteomes" id="UP000050792"/>
    </source>
</evidence>
<keyword evidence="3" id="KW-0472">Membrane</keyword>
<feature type="compositionally biased region" description="Low complexity" evidence="2">
    <location>
        <begin position="2800"/>
        <end position="2825"/>
    </location>
</feature>
<evidence type="ECO:0000313" key="6">
    <source>
        <dbReference type="WBParaSite" id="SRDH1_20340.1"/>
    </source>
</evidence>
<evidence type="ECO:0000256" key="1">
    <source>
        <dbReference type="ARBA" id="ARBA00022737"/>
    </source>
</evidence>
<feature type="region of interest" description="Disordered" evidence="2">
    <location>
        <begin position="2800"/>
        <end position="2829"/>
    </location>
</feature>
<dbReference type="InterPro" id="IPR036116">
    <property type="entry name" value="FN3_sf"/>
</dbReference>
<keyword evidence="3" id="KW-1133">Transmembrane helix</keyword>
<feature type="compositionally biased region" description="Low complexity" evidence="2">
    <location>
        <begin position="999"/>
        <end position="1009"/>
    </location>
</feature>
<sequence>MFNNEHCQMIIKNDNCLPKLESVYGQNCISPCNYSFGAQTTTFNNMNAELINSGSLQNDSTTMLSNTIVENSNSNICIIPANNLGNSDFPQTLNSYHHQHQNIAQTFNLSTNSVQDLHIPAASQSIFPSPIPTVIAAAAAAAAGVNSASVPLSSLLFHPQGPYMLPNHSSTNLSTTHLQSINPQVSNIPLNNDYKASSPSDVLEATTTTHNQLPLITSSIDGTITNPIKTPSNSQSTGTNKLLNENGNYYVMVHVDAGETFSVRVGDQIQHIPGPATVRMVSNSGPPLPMPMQVPPGHLVQQIVDEEGILTHVILSPYPAHPSLSMVPTGVPLSLSQTNDASTTGTNLILNPNQHIQPHHQHHQHFHPILPSTGLPSNESLIHMNPYAQHPHSIHSFPHSLPTHPPPFIHPHFQHFHQQFHVHSTHPHVCANEVGTDGPISTKYSITPEVIDEINHCDVSTCDSPCLTVNKSSDSSYNDNNSSNNFSLKQNVIKEIPDSTTMNYNNNNTSNNNADHLIDVHCDRVNTLDDLHPIISNCCGMITSDLDKVSFLNNIGNNNNKSKKTCSPESLPAIDSKNEVKKVKSSKCTNDLTNHSKTVTDIRQDALNNTNSSSKKSSSLKCSHNYTVPNSNNHGSIRTIDKHVTQTVNSTDDDVVISSTHDDPYENNDDDNEDDNDDEDAENVSGNINCKTVGSCKTSFITDNCTNLTTVNNFEIRPHISIKDKHFIDGNMSSDCCTHTAHTTSTTAAYTNTDSIVYTTNSHITNPTFASDSNGRATTSSSLNAFSPHFSYPPVTFPFHRRRRGGGINGGGVVGVNVAGGGNKSYNGFRPHRPASFGFNKYAQNSVWNQPSTTGSSKSHSEHYSQHQQQHDCSLQNGSNHINHYQKSHHSSSIYQPHSYYHHCHSGPVVAQDVDIDSEIEIENKSTGDKSVRSPLPINVLLPTAQTPTDYCSQSNCPLNSQCYGHHNLQYQQPEQSMDSYDVYLSTTTNNNVTTKGPGTNENDTETNTNGHHTDYNLNNEWNTQEKIIHNLISNILSPQVSEVKCDSALIQLTFPQNLILSSVADVESSSASLPATSTSVTTITTSTNYISTNPSILTTNITTATTNNSTATILSIDSCQSLQSLLSENSDNNNININNNSKLFKVTNSPSKNHLLDKCKPSSTIIKGDNCKSDLIHSNINYDNTDNDNIHELDDSTNNISTTIITTETTTTSNNDISNSDNSQRYQITIDLDSLQFELYLAEKGNTLNFKCIFIGEATYISLQDLRPGTNYYVKVCCNYSGIRGEFSPIAHFITLSSKPNPPRTIQIICQTRNSLHIKWGPGIDNGSRITSYKLEYAQVLTNSSELGLDKNPDPEFLEPIQVFGRSYKINQLSPSTEYLIRVAAINQYGQSSWSPILSASTSGSPPEMPLPPFLIQADVHSLTLGWRPPTNPDKYQYNLHHHHRHHHHNNICDQTNSSNYGNHLSPITYTLEMDDQTMGHGFITVFDGSGTEHCVDNLRRNTRYRFRLAASNIDGRSRWSETVTLATLPDHPSPPRNLRIYGSFLQPTRLALTWDPPEDDGGIPIQAYRLEALLPYSNSGNSTLQNGTLTNGSNTKINDINNSVVNCSLEKIDDQIDVIQKLTCWPHVTPLKSGSSILSSINSSLSTIKSTLTSTATPNSTISITNTTNPTYTASSANDNYVMNSSDITYHPPFNSFNQKISSRTTVDMNNNNNDNTDIDHNQIPNSITLNNNSITNQSTDYDAELIYPQTAWFIIYEGVEKELLIDNLLPGLYLQLRVRACCSLANTNINHNMNPSCSSFSSSSSSSSSMLSGIISTLNLNQCTTDEMIASINVGTNVTNVNTNNTVITNSNNELWGLANYPALKIRMPPIPPSAPCSGPRVVGKPKPTSLHLCWSPPKQTGGAPILAYEVWQLTLESTCWINEVSEDNDDIDLSIHRLCSSTPTSLLELSILRSSCHNLECDFNQRFILNSCQSRHRQFILHRSYTDPSLNVKSYTVNNNTINNDNSVKIQSLFNDSSNITLGRFVCSVRETECRLFGLTPGQNYAFRVRARNRAGEGLWTEWISLSTPPSLPGVPTSSPRLLPKSPYIIHIAWDPVTCINGAKIYEYRLECRQYQSLNSMEYYDISSYKMNIPSENKSTLNSSSLENSSGLDSSEQMENDSFFQLIYAGPKLSFEMTGLQPASLFAFRFCAVNSAGAGPWSPIAKCWTPSAPPDQPHGLCIRELNSESVLLLWVIPHCNGSPITNFMIEVTRRNNHYKSTSKSRVNSSNVKLIQIPAPYLMDHKKYSVNSSTKLPIISMTPDTSNSIQQQLQKKMMQYCLNKLKPSTTYILRIQAVNKFGPSEYSANIEFTTLAPLPKAPIFSQYTNLTSNSVRLEWNMLVDEIMNSDTDDMDNIDGDADTAGDDTSTDNYVNDETEEKIHSDETKEVNVEDWTNVKSNYSSRLSNPHHHHHQQQRERLKKQNLDLKPDESQLIFTLQMSRESDLDWTTIYEGQSNMHKVNRLSEFTIYHFRVCAMNTTGFGLYSGIQTIRTQKASPPAVRGLKILELNSDRCQLEWTPVNQLGMDPIIYLLHLLPVTANIQQSTNLNQVYRGNQTACRITGLNPGSEYVCRVCAVRLCQPTAKLPVINNSTTTFEQEQSKDNPKIDSSQYQITELPGPFSHGLLFTTPRLTKDNQFDSTSSSVSPSPSVTVSASCHLFRQKDSLSYKGSNGLLKILSSPYYIVRNMISRNSSNIRSTSVYPIHETSNWTTLSKQDHIHSNQVIATGTSPNSPLHNNNVSDKRRSILLHTISSTTSLSTQSTTNSTSSPRNQSRQQLSSHHNSKRSHSHWFRFTDTQLACLLLILFSLATLLVAMSLQYVLNVHLKLSNPTTTSSSGSSGSFSSMDLSPSSSESYGMKLKLNHDKKNNDGSSVFTTTTTTSKRTNQNVHS</sequence>
<feature type="domain" description="Fibronectin type-III" evidence="4">
    <location>
        <begin position="2544"/>
        <end position="2642"/>
    </location>
</feature>
<feature type="compositionally biased region" description="Polar residues" evidence="2">
    <location>
        <begin position="624"/>
        <end position="636"/>
    </location>
</feature>
<feature type="region of interest" description="Disordered" evidence="2">
    <location>
        <begin position="848"/>
        <end position="892"/>
    </location>
</feature>
<dbReference type="InterPro" id="IPR013783">
    <property type="entry name" value="Ig-like_fold"/>
</dbReference>
<reference evidence="6" key="2">
    <citation type="submission" date="2023-11" db="UniProtKB">
        <authorList>
            <consortium name="WormBaseParasite"/>
        </authorList>
    </citation>
    <scope>IDENTIFICATION</scope>
</reference>
<dbReference type="WBParaSite" id="SRDH1_20340.1">
    <property type="protein sequence ID" value="SRDH1_20340.1"/>
    <property type="gene ID" value="SRDH1_20340"/>
</dbReference>
<feature type="compositionally biased region" description="Acidic residues" evidence="2">
    <location>
        <begin position="2393"/>
        <end position="2422"/>
    </location>
</feature>
<evidence type="ECO:0000256" key="3">
    <source>
        <dbReference type="SAM" id="Phobius"/>
    </source>
</evidence>
<feature type="region of interest" description="Disordered" evidence="2">
    <location>
        <begin position="2875"/>
        <end position="2935"/>
    </location>
</feature>